<dbReference type="Gene3D" id="2.170.270.10">
    <property type="entry name" value="SET domain"/>
    <property type="match status" value="1"/>
</dbReference>
<feature type="domain" description="SET" evidence="2">
    <location>
        <begin position="130"/>
        <end position="277"/>
    </location>
</feature>
<feature type="chain" id="PRO_5042460837" description="SET domain-containing protein" evidence="1">
    <location>
        <begin position="21"/>
        <end position="436"/>
    </location>
</feature>
<proteinExistence type="predicted"/>
<dbReference type="InterPro" id="IPR011990">
    <property type="entry name" value="TPR-like_helical_dom_sf"/>
</dbReference>
<evidence type="ECO:0000313" key="4">
    <source>
        <dbReference type="Proteomes" id="UP001239445"/>
    </source>
</evidence>
<dbReference type="InterPro" id="IPR001214">
    <property type="entry name" value="SET_dom"/>
</dbReference>
<accession>A0AAJ0BEY3</accession>
<evidence type="ECO:0000256" key="1">
    <source>
        <dbReference type="SAM" id="SignalP"/>
    </source>
</evidence>
<dbReference type="Gene3D" id="1.25.40.10">
    <property type="entry name" value="Tetratricopeptide repeat domain"/>
    <property type="match status" value="1"/>
</dbReference>
<gene>
    <name evidence="3" type="ORF">QBC47DRAFT_342056</name>
</gene>
<dbReference type="AlphaFoldDB" id="A0AAJ0BEY3"/>
<dbReference type="SUPFAM" id="SSF48452">
    <property type="entry name" value="TPR-like"/>
    <property type="match status" value="1"/>
</dbReference>
<reference evidence="3" key="1">
    <citation type="submission" date="2023-06" db="EMBL/GenBank/DDBJ databases">
        <title>Genome-scale phylogeny and comparative genomics of the fungal order Sordariales.</title>
        <authorList>
            <consortium name="Lawrence Berkeley National Laboratory"/>
            <person name="Hensen N."/>
            <person name="Bonometti L."/>
            <person name="Westerberg I."/>
            <person name="Brannstrom I.O."/>
            <person name="Guillou S."/>
            <person name="Cros-Aarteil S."/>
            <person name="Calhoun S."/>
            <person name="Haridas S."/>
            <person name="Kuo A."/>
            <person name="Mondo S."/>
            <person name="Pangilinan J."/>
            <person name="Riley R."/>
            <person name="Labutti K."/>
            <person name="Andreopoulos B."/>
            <person name="Lipzen A."/>
            <person name="Chen C."/>
            <person name="Yanf M."/>
            <person name="Daum C."/>
            <person name="Ng V."/>
            <person name="Clum A."/>
            <person name="Steindorff A."/>
            <person name="Ohm R."/>
            <person name="Martin F."/>
            <person name="Silar P."/>
            <person name="Natvig D."/>
            <person name="Lalanne C."/>
            <person name="Gautier V."/>
            <person name="Ament-Velasquez S.L."/>
            <person name="Kruys A."/>
            <person name="Hutchinson M.I."/>
            <person name="Powell A.J."/>
            <person name="Barry K."/>
            <person name="Miller A.N."/>
            <person name="Grigoriev I.V."/>
            <person name="Debuchy R."/>
            <person name="Gladieux P."/>
            <person name="Thoren M.H."/>
            <person name="Johannesson H."/>
        </authorList>
    </citation>
    <scope>NUCLEOTIDE SEQUENCE</scope>
    <source>
        <strain evidence="3">PSN4</strain>
    </source>
</reference>
<dbReference type="InterPro" id="IPR053185">
    <property type="entry name" value="SET_domain_protein"/>
</dbReference>
<dbReference type="PROSITE" id="PS50280">
    <property type="entry name" value="SET"/>
    <property type="match status" value="1"/>
</dbReference>
<keyword evidence="1" id="KW-0732">Signal</keyword>
<keyword evidence="4" id="KW-1185">Reference proteome</keyword>
<name>A0AAJ0BEY3_9PEZI</name>
<evidence type="ECO:0000259" key="2">
    <source>
        <dbReference type="PROSITE" id="PS50280"/>
    </source>
</evidence>
<organism evidence="3 4">
    <name type="scientific">Echria macrotheca</name>
    <dbReference type="NCBI Taxonomy" id="438768"/>
    <lineage>
        <taxon>Eukaryota</taxon>
        <taxon>Fungi</taxon>
        <taxon>Dikarya</taxon>
        <taxon>Ascomycota</taxon>
        <taxon>Pezizomycotina</taxon>
        <taxon>Sordariomycetes</taxon>
        <taxon>Sordariomycetidae</taxon>
        <taxon>Sordariales</taxon>
        <taxon>Schizotheciaceae</taxon>
        <taxon>Echria</taxon>
    </lineage>
</organism>
<dbReference type="CDD" id="cd20071">
    <property type="entry name" value="SET_SMYD"/>
    <property type="match status" value="1"/>
</dbReference>
<dbReference type="SMART" id="SM00317">
    <property type="entry name" value="SET"/>
    <property type="match status" value="1"/>
</dbReference>
<protein>
    <recommendedName>
        <fullName evidence="2">SET domain-containing protein</fullName>
    </recommendedName>
</protein>
<comment type="caution">
    <text evidence="3">The sequence shown here is derived from an EMBL/GenBank/DDBJ whole genome shotgun (WGS) entry which is preliminary data.</text>
</comment>
<sequence length="436" mass="48470">MNPLLVSLILPLSVPALASSQPQCTWGLPRHPFPVQHLHHPFCPSPYPTTTKPIPPWTHNPYCINTSSSSSPPWCVFTNAALPSHSHNPHGLSIITTPDLASTLFSNLTSARLDAAYTQPPPPDRLFLEKPYAVIPIAGKGMGAVATRRIQREKVVMVDLAAVLATVDYPADVAERDVRELLRVAVERLGDVEGVMGLARRGLGDLELTVEEDVIGTNSFQLSVAERGYLGLFPEVSRINHACKPNAHIHFSETTLAMTVWSARDIEAGEEITISYAGVDLPSVPRREMLSSTWGFDCSCSLCTAPETERKASDDRRLAFHKLRSQALNLAQEGKYKDAAKRLKELLRVVDEEGLEPFIGDLYELPARVHYQAGDLETARKYFEKCMVHLQKWAVPGPEEEQSLENVREILARLEVEMRERKTSKTKPQVYLGNKT</sequence>
<dbReference type="Proteomes" id="UP001239445">
    <property type="component" value="Unassembled WGS sequence"/>
</dbReference>
<dbReference type="InterPro" id="IPR046341">
    <property type="entry name" value="SET_dom_sf"/>
</dbReference>
<dbReference type="PANTHER" id="PTHR47332:SF6">
    <property type="entry name" value="SET DOMAIN-CONTAINING PROTEIN"/>
    <property type="match status" value="1"/>
</dbReference>
<dbReference type="EMBL" id="MU839831">
    <property type="protein sequence ID" value="KAK1757040.1"/>
    <property type="molecule type" value="Genomic_DNA"/>
</dbReference>
<feature type="signal peptide" evidence="1">
    <location>
        <begin position="1"/>
        <end position="20"/>
    </location>
</feature>
<evidence type="ECO:0000313" key="3">
    <source>
        <dbReference type="EMBL" id="KAK1757040.1"/>
    </source>
</evidence>
<dbReference type="PANTHER" id="PTHR47332">
    <property type="entry name" value="SET DOMAIN-CONTAINING PROTEIN 5"/>
    <property type="match status" value="1"/>
</dbReference>
<dbReference type="SUPFAM" id="SSF82199">
    <property type="entry name" value="SET domain"/>
    <property type="match status" value="1"/>
</dbReference>
<dbReference type="Pfam" id="PF00856">
    <property type="entry name" value="SET"/>
    <property type="match status" value="1"/>
</dbReference>